<evidence type="ECO:0000313" key="3">
    <source>
        <dbReference type="Proteomes" id="UP000799291"/>
    </source>
</evidence>
<feature type="compositionally biased region" description="Low complexity" evidence="1">
    <location>
        <begin position="48"/>
        <end position="79"/>
    </location>
</feature>
<accession>A0A6G1JEM2</accession>
<proteinExistence type="predicted"/>
<keyword evidence="3" id="KW-1185">Reference proteome</keyword>
<feature type="compositionally biased region" description="Basic and acidic residues" evidence="1">
    <location>
        <begin position="159"/>
        <end position="174"/>
    </location>
</feature>
<dbReference type="AlphaFoldDB" id="A0A6G1JEM2"/>
<evidence type="ECO:0000313" key="2">
    <source>
        <dbReference type="EMBL" id="KAF2689017.1"/>
    </source>
</evidence>
<feature type="compositionally biased region" description="Polar residues" evidence="1">
    <location>
        <begin position="32"/>
        <end position="47"/>
    </location>
</feature>
<dbReference type="EMBL" id="MU005572">
    <property type="protein sequence ID" value="KAF2689017.1"/>
    <property type="molecule type" value="Genomic_DNA"/>
</dbReference>
<sequence length="189" mass="20852">MLQRRRTPNGSSAIHHPTVSDWDWSAFRTTTTDPETQIQLPQPHSNPNTATTKNLTSSTTTNPSTSATPAPPTTLNTTTDSDPLARDLDTLNAAFRFAITWLCPSSPSPSLGAALQILWASARKDTGVREVVVAVLRQDATGRQWEAFRGFARNARRQVKIEEKAQRRREREEDGGGPARGYRDGNREG</sequence>
<evidence type="ECO:0000256" key="1">
    <source>
        <dbReference type="SAM" id="MobiDB-lite"/>
    </source>
</evidence>
<name>A0A6G1JEM2_9PLEO</name>
<feature type="region of interest" description="Disordered" evidence="1">
    <location>
        <begin position="159"/>
        <end position="189"/>
    </location>
</feature>
<dbReference type="Proteomes" id="UP000799291">
    <property type="component" value="Unassembled WGS sequence"/>
</dbReference>
<reference evidence="2" key="1">
    <citation type="journal article" date="2020" name="Stud. Mycol.">
        <title>101 Dothideomycetes genomes: a test case for predicting lifestyles and emergence of pathogens.</title>
        <authorList>
            <person name="Haridas S."/>
            <person name="Albert R."/>
            <person name="Binder M."/>
            <person name="Bloem J."/>
            <person name="Labutti K."/>
            <person name="Salamov A."/>
            <person name="Andreopoulos B."/>
            <person name="Baker S."/>
            <person name="Barry K."/>
            <person name="Bills G."/>
            <person name="Bluhm B."/>
            <person name="Cannon C."/>
            <person name="Castanera R."/>
            <person name="Culley D."/>
            <person name="Daum C."/>
            <person name="Ezra D."/>
            <person name="Gonzalez J."/>
            <person name="Henrissat B."/>
            <person name="Kuo A."/>
            <person name="Liang C."/>
            <person name="Lipzen A."/>
            <person name="Lutzoni F."/>
            <person name="Magnuson J."/>
            <person name="Mondo S."/>
            <person name="Nolan M."/>
            <person name="Ohm R."/>
            <person name="Pangilinan J."/>
            <person name="Park H.-J."/>
            <person name="Ramirez L."/>
            <person name="Alfaro M."/>
            <person name="Sun H."/>
            <person name="Tritt A."/>
            <person name="Yoshinaga Y."/>
            <person name="Zwiers L.-H."/>
            <person name="Turgeon B."/>
            <person name="Goodwin S."/>
            <person name="Spatafora J."/>
            <person name="Crous P."/>
            <person name="Grigoriev I."/>
        </authorList>
    </citation>
    <scope>NUCLEOTIDE SEQUENCE</scope>
    <source>
        <strain evidence="2">CBS 122367</strain>
    </source>
</reference>
<feature type="region of interest" description="Disordered" evidence="1">
    <location>
        <begin position="32"/>
        <end position="83"/>
    </location>
</feature>
<protein>
    <submittedName>
        <fullName evidence="2">Uncharacterized protein</fullName>
    </submittedName>
</protein>
<organism evidence="2 3">
    <name type="scientific">Lentithecium fluviatile CBS 122367</name>
    <dbReference type="NCBI Taxonomy" id="1168545"/>
    <lineage>
        <taxon>Eukaryota</taxon>
        <taxon>Fungi</taxon>
        <taxon>Dikarya</taxon>
        <taxon>Ascomycota</taxon>
        <taxon>Pezizomycotina</taxon>
        <taxon>Dothideomycetes</taxon>
        <taxon>Pleosporomycetidae</taxon>
        <taxon>Pleosporales</taxon>
        <taxon>Massarineae</taxon>
        <taxon>Lentitheciaceae</taxon>
        <taxon>Lentithecium</taxon>
    </lineage>
</organism>
<gene>
    <name evidence="2" type="ORF">K458DRAFT_413345</name>
</gene>